<dbReference type="Proteomes" id="UP000292958">
    <property type="component" value="Unassembled WGS sequence"/>
</dbReference>
<organism evidence="2 3">
    <name type="scientific">Edaphobacter modestus</name>
    <dbReference type="NCBI Taxonomy" id="388466"/>
    <lineage>
        <taxon>Bacteria</taxon>
        <taxon>Pseudomonadati</taxon>
        <taxon>Acidobacteriota</taxon>
        <taxon>Terriglobia</taxon>
        <taxon>Terriglobales</taxon>
        <taxon>Acidobacteriaceae</taxon>
        <taxon>Edaphobacter</taxon>
    </lineage>
</organism>
<sequence length="186" mass="20605">MSGTFTQSANLPDTRKTCHPERRGSRILRTTQSKDLRLLLSLLFESSNFTKHLMPGAGCPIHAVSSHEWDIRAKARTCPIPEKRVILSGVVRAFCEPRSRRTCVPFAVAFPVPEPHQTSLSAGPTLRSNPPIGCPIHAVSSHEWAIRAKLEPCRPALENPVKPQPPENPTKQTTSICRLVSLHLLE</sequence>
<protein>
    <submittedName>
        <fullName evidence="2">Uncharacterized protein</fullName>
    </submittedName>
</protein>
<dbReference type="EMBL" id="SHKW01000001">
    <property type="protein sequence ID" value="RZU40623.1"/>
    <property type="molecule type" value="Genomic_DNA"/>
</dbReference>
<evidence type="ECO:0000313" key="2">
    <source>
        <dbReference type="EMBL" id="RZU40623.1"/>
    </source>
</evidence>
<name>A0A4Q7YUB1_9BACT</name>
<comment type="caution">
    <text evidence="2">The sequence shown here is derived from an EMBL/GenBank/DDBJ whole genome shotgun (WGS) entry which is preliminary data.</text>
</comment>
<accession>A0A4Q7YUB1</accession>
<feature type="compositionally biased region" description="Basic and acidic residues" evidence="1">
    <location>
        <begin position="13"/>
        <end position="23"/>
    </location>
</feature>
<gene>
    <name evidence="2" type="ORF">BDD14_2093</name>
</gene>
<feature type="region of interest" description="Disordered" evidence="1">
    <location>
        <begin position="1"/>
        <end position="23"/>
    </location>
</feature>
<feature type="compositionally biased region" description="Polar residues" evidence="1">
    <location>
        <begin position="1"/>
        <end position="11"/>
    </location>
</feature>
<reference evidence="2 3" key="1">
    <citation type="submission" date="2019-02" db="EMBL/GenBank/DDBJ databases">
        <title>Genomic Encyclopedia of Archaeal and Bacterial Type Strains, Phase II (KMG-II): from individual species to whole genera.</title>
        <authorList>
            <person name="Goeker M."/>
        </authorList>
    </citation>
    <scope>NUCLEOTIDE SEQUENCE [LARGE SCALE GENOMIC DNA]</scope>
    <source>
        <strain evidence="2 3">DSM 18101</strain>
    </source>
</reference>
<evidence type="ECO:0000256" key="1">
    <source>
        <dbReference type="SAM" id="MobiDB-lite"/>
    </source>
</evidence>
<keyword evidence="3" id="KW-1185">Reference proteome</keyword>
<dbReference type="AlphaFoldDB" id="A0A4Q7YUB1"/>
<evidence type="ECO:0000313" key="3">
    <source>
        <dbReference type="Proteomes" id="UP000292958"/>
    </source>
</evidence>
<proteinExistence type="predicted"/>